<dbReference type="Pfam" id="PF00098">
    <property type="entry name" value="zf-CCHC"/>
    <property type="match status" value="2"/>
</dbReference>
<keyword evidence="8" id="KW-0863">Zinc-finger</keyword>
<dbReference type="SUPFAM" id="SSF56672">
    <property type="entry name" value="DNA/RNA polymerases"/>
    <property type="match status" value="1"/>
</dbReference>
<dbReference type="PANTHER" id="PTHR37984">
    <property type="entry name" value="PROTEIN CBG26694"/>
    <property type="match status" value="1"/>
</dbReference>
<keyword evidence="6" id="KW-0378">Hydrolase</keyword>
<proteinExistence type="predicted"/>
<reference evidence="11" key="1">
    <citation type="journal article" date="2019" name="Sci. Rep.">
        <title>Draft genome of Tanacetum cinerariifolium, the natural source of mosquito coil.</title>
        <authorList>
            <person name="Yamashiro T."/>
            <person name="Shiraishi A."/>
            <person name="Satake H."/>
            <person name="Nakayama K."/>
        </authorList>
    </citation>
    <scope>NUCLEOTIDE SEQUENCE</scope>
</reference>
<dbReference type="CDD" id="cd01647">
    <property type="entry name" value="RT_LTR"/>
    <property type="match status" value="1"/>
</dbReference>
<dbReference type="Pfam" id="PF00078">
    <property type="entry name" value="RVT_1"/>
    <property type="match status" value="1"/>
</dbReference>
<dbReference type="InterPro" id="IPR050951">
    <property type="entry name" value="Retrovirus_Pol_polyprotein"/>
</dbReference>
<dbReference type="InterPro" id="IPR001878">
    <property type="entry name" value="Znf_CCHC"/>
</dbReference>
<evidence type="ECO:0000256" key="6">
    <source>
        <dbReference type="ARBA" id="ARBA00022801"/>
    </source>
</evidence>
<evidence type="ECO:0000256" key="5">
    <source>
        <dbReference type="ARBA" id="ARBA00022759"/>
    </source>
</evidence>
<dbReference type="GO" id="GO:0003964">
    <property type="term" value="F:RNA-directed DNA polymerase activity"/>
    <property type="evidence" value="ECO:0007669"/>
    <property type="project" value="UniProtKB-KW"/>
</dbReference>
<dbReference type="Pfam" id="PF17917">
    <property type="entry name" value="RT_RNaseH"/>
    <property type="match status" value="1"/>
</dbReference>
<keyword evidence="3" id="KW-0548">Nucleotidyltransferase</keyword>
<feature type="compositionally biased region" description="Low complexity" evidence="9">
    <location>
        <begin position="645"/>
        <end position="666"/>
    </location>
</feature>
<feature type="domain" description="CCHC-type" evidence="10">
    <location>
        <begin position="675"/>
        <end position="690"/>
    </location>
</feature>
<dbReference type="GO" id="GO:0006508">
    <property type="term" value="P:proteolysis"/>
    <property type="evidence" value="ECO:0007669"/>
    <property type="project" value="UniProtKB-KW"/>
</dbReference>
<keyword evidence="8" id="KW-0862">Zinc</keyword>
<evidence type="ECO:0000256" key="1">
    <source>
        <dbReference type="ARBA" id="ARBA00022670"/>
    </source>
</evidence>
<keyword evidence="4" id="KW-0540">Nuclease</keyword>
<dbReference type="Pfam" id="PF08284">
    <property type="entry name" value="RVP_2"/>
    <property type="match status" value="1"/>
</dbReference>
<dbReference type="EMBL" id="BKCJ010009466">
    <property type="protein sequence ID" value="GEU87093.1"/>
    <property type="molecule type" value="Genomic_DNA"/>
</dbReference>
<name>A0A6L2NLI6_TANCI</name>
<evidence type="ECO:0000256" key="2">
    <source>
        <dbReference type="ARBA" id="ARBA00022679"/>
    </source>
</evidence>
<dbReference type="InterPro" id="IPR036875">
    <property type="entry name" value="Znf_CCHC_sf"/>
</dbReference>
<sequence length="1490" mass="167498">MVLIKNGLKKTNSLSIIEPVAPPSPDYVLRPWHPPSLDYVPGPEHPHSPVEIPYVPDPEYPKYLAPSDDEVPLEDQPLPADASPIAASLDYVADSDPEEDLEEDPEDDDDDDDTNDEDPKEEPFEEDDEEEEHLASADSSAIPIVDPVLLAGDTEALKADEPTHAPRSPIIIPVSQTRLRRAHKTVIPEPPLSASMEACIARHAALPSPPLLVPSLPLPLPSPLTTSLTDTGAPLGYRAAGIRMRSLLLSTSRRTDILEADMPPRKRACLTTLALGFEIGESSTAGAARQPGPTEFDLRRCRVEQAGYGITDTWDEIVDTLMEMDPTTLEGVNKRVIKLDTTIRKRTDEFEIRFEKAQDDRALLRARVNTLFKDRPDHRRTSMLMNREEMYTREAWAFSMDRNSAIAAHVRTLETQVAALIAQTSSRQTQLTKTLGRIEILEARDPEPQEGPAEACSNSIIKMKPKKRTTRATPATATTPTTTITNAQLQALIDRGVAAALAKRDANISRNGTEGVVGSALTWWNSHMRAVGQDVAYAMPWLALKRMITSKYCPRESAKVERYIRGLPDMIHGSVKASKPELMHEAIENNVAWAYTAGPRDKKPYGGTKPLCPKCNYHHDGPYVPKCTNCKNIGHQARDCKGRPAAANNNNNNNNQNNNNNNQRAQGANTRGITCFECGVQGHYKSDCPKLKNGNQGNRAGNGNAVARAYAVGTAGTNPNSNVITGTFLLNNHYALVLFDTGADRSFISIAFSSLIDIIPTTLDHDYDVELSDEDEDKSKEKRLEDVPIVQDFPEVFPEDFPGFIRPSSSPWGAPVLFVKKKDGSFRMCINYQELNNLTVKNHYPLPRIDDLFDQLQGSSVYSKIDLRSGYHQLRVQEEDIPKTAFRTRYGHYEFQVMPFGFTNAPTVFMDLMNLNKQEHEEHLKLILELLKKKQLYAKFSKCELWVPKVQFFGHVIDSQGIHVDPAKIESIKDWASPKTATKIRQFLGLAGYYRRFIEGFSKIARSMTKLTQKKFKFDWGDKQEATFQIIKHKLCSVPILALPEGSEDFVVYCDASVKGLGAVLMQREKVIAYGLRQLKVDEKNYTTHDLELGAVVFALNIWRHYLYGTKCIVFTNYKSLQDILDQKELNKRQRRWLKLMSDYDCEIRYHPGKANVVADALSQKEQIKPLWVHALVMTIGLDLPRQIFEAQTEAMKPKNLKSEDVGGVSEAYGHSVGYEVHSTFYVSNLKKCLSDEALAISLDEVNIDDKLRFDEEPVEVMDRTRRLVSEEVSATLHNKRTLNKCLILILEGKDPLTGEDCNNPLFQRIQAARDCQKSYVDVRHKPLGFQVRVMLKVSLWKGVVHFGKQGKLNPRYIGPFKTLIPMRPILGVLQIGIMSRGYREPVMSDASSTVTYTYVYTDSEPWRYYGEDSAETRPPRVIVYRYDGFPMQPVALPSPDYVPGPEHPSSPDYVPDPEHPPSPVEMPYVPEPEYPEYLGPSDDEESLED</sequence>
<dbReference type="InterPro" id="IPR043502">
    <property type="entry name" value="DNA/RNA_pol_sf"/>
</dbReference>
<organism evidence="11">
    <name type="scientific">Tanacetum cinerariifolium</name>
    <name type="common">Dalmatian daisy</name>
    <name type="synonym">Chrysanthemum cinerariifolium</name>
    <dbReference type="NCBI Taxonomy" id="118510"/>
    <lineage>
        <taxon>Eukaryota</taxon>
        <taxon>Viridiplantae</taxon>
        <taxon>Streptophyta</taxon>
        <taxon>Embryophyta</taxon>
        <taxon>Tracheophyta</taxon>
        <taxon>Spermatophyta</taxon>
        <taxon>Magnoliopsida</taxon>
        <taxon>eudicotyledons</taxon>
        <taxon>Gunneridae</taxon>
        <taxon>Pentapetalae</taxon>
        <taxon>asterids</taxon>
        <taxon>campanulids</taxon>
        <taxon>Asterales</taxon>
        <taxon>Asteraceae</taxon>
        <taxon>Asteroideae</taxon>
        <taxon>Anthemideae</taxon>
        <taxon>Anthemidinae</taxon>
        <taxon>Tanacetum</taxon>
    </lineage>
</organism>
<evidence type="ECO:0000259" key="10">
    <source>
        <dbReference type="PROSITE" id="PS50158"/>
    </source>
</evidence>
<dbReference type="PANTHER" id="PTHR37984:SF5">
    <property type="entry name" value="PROTEIN NYNRIN-LIKE"/>
    <property type="match status" value="1"/>
</dbReference>
<keyword evidence="5" id="KW-0255">Endonuclease</keyword>
<keyword evidence="2" id="KW-0808">Transferase</keyword>
<dbReference type="FunFam" id="3.10.10.10:FF:000007">
    <property type="entry name" value="Retrovirus-related Pol polyprotein from transposon 17.6-like Protein"/>
    <property type="match status" value="1"/>
</dbReference>
<dbReference type="InterPro" id="IPR041373">
    <property type="entry name" value="RT_RNaseH"/>
</dbReference>
<keyword evidence="7 11" id="KW-0695">RNA-directed DNA polymerase</keyword>
<dbReference type="Gene3D" id="3.30.70.270">
    <property type="match status" value="3"/>
</dbReference>
<comment type="caution">
    <text evidence="11">The sequence shown here is derived from an EMBL/GenBank/DDBJ whole genome shotgun (WGS) entry which is preliminary data.</text>
</comment>
<evidence type="ECO:0000256" key="9">
    <source>
        <dbReference type="SAM" id="MobiDB-lite"/>
    </source>
</evidence>
<protein>
    <submittedName>
        <fullName evidence="11">Putative reverse transcriptase domain-containing protein</fullName>
    </submittedName>
</protein>
<dbReference type="InterPro" id="IPR000477">
    <property type="entry name" value="RT_dom"/>
</dbReference>
<evidence type="ECO:0000256" key="4">
    <source>
        <dbReference type="ARBA" id="ARBA00022722"/>
    </source>
</evidence>
<dbReference type="GO" id="GO:0004519">
    <property type="term" value="F:endonuclease activity"/>
    <property type="evidence" value="ECO:0007669"/>
    <property type="project" value="UniProtKB-KW"/>
</dbReference>
<dbReference type="SUPFAM" id="SSF57756">
    <property type="entry name" value="Retrovirus zinc finger-like domains"/>
    <property type="match status" value="1"/>
</dbReference>
<evidence type="ECO:0000313" key="11">
    <source>
        <dbReference type="EMBL" id="GEU87093.1"/>
    </source>
</evidence>
<gene>
    <name evidence="11" type="ORF">Tci_059071</name>
</gene>
<feature type="region of interest" description="Disordered" evidence="9">
    <location>
        <begin position="641"/>
        <end position="666"/>
    </location>
</feature>
<feature type="compositionally biased region" description="Pro residues" evidence="9">
    <location>
        <begin position="1461"/>
        <end position="1473"/>
    </location>
</feature>
<keyword evidence="8" id="KW-0479">Metal-binding</keyword>
<accession>A0A6L2NLI6</accession>
<dbReference type="GO" id="GO:0008270">
    <property type="term" value="F:zinc ion binding"/>
    <property type="evidence" value="ECO:0007669"/>
    <property type="project" value="UniProtKB-KW"/>
</dbReference>
<feature type="region of interest" description="Disordered" evidence="9">
    <location>
        <begin position="1438"/>
        <end position="1490"/>
    </location>
</feature>
<dbReference type="SMART" id="SM00343">
    <property type="entry name" value="ZnF_C2HC"/>
    <property type="match status" value="2"/>
</dbReference>
<dbReference type="InterPro" id="IPR043128">
    <property type="entry name" value="Rev_trsase/Diguanyl_cyclase"/>
</dbReference>
<dbReference type="Gene3D" id="3.10.10.10">
    <property type="entry name" value="HIV Type 1 Reverse Transcriptase, subunit A, domain 1"/>
    <property type="match status" value="1"/>
</dbReference>
<dbReference type="FunFam" id="3.30.70.270:FF:000020">
    <property type="entry name" value="Transposon Tf2-6 polyprotein-like Protein"/>
    <property type="match status" value="1"/>
</dbReference>
<keyword evidence="1" id="KW-0645">Protease</keyword>
<evidence type="ECO:0000256" key="7">
    <source>
        <dbReference type="ARBA" id="ARBA00022918"/>
    </source>
</evidence>
<feature type="region of interest" description="Disordered" evidence="9">
    <location>
        <begin position="17"/>
        <end position="141"/>
    </location>
</feature>
<feature type="domain" description="CCHC-type" evidence="10">
    <location>
        <begin position="626"/>
        <end position="641"/>
    </location>
</feature>
<dbReference type="PROSITE" id="PS50158">
    <property type="entry name" value="ZF_CCHC"/>
    <property type="match status" value="2"/>
</dbReference>
<dbReference type="GO" id="GO:0008233">
    <property type="term" value="F:peptidase activity"/>
    <property type="evidence" value="ECO:0007669"/>
    <property type="project" value="UniProtKB-KW"/>
</dbReference>
<dbReference type="CDD" id="cd09274">
    <property type="entry name" value="RNase_HI_RT_Ty3"/>
    <property type="match status" value="1"/>
</dbReference>
<evidence type="ECO:0000256" key="3">
    <source>
        <dbReference type="ARBA" id="ARBA00022695"/>
    </source>
</evidence>
<feature type="compositionally biased region" description="Acidic residues" evidence="9">
    <location>
        <begin position="93"/>
        <end position="132"/>
    </location>
</feature>
<dbReference type="Gene3D" id="4.10.60.10">
    <property type="entry name" value="Zinc finger, CCHC-type"/>
    <property type="match status" value="1"/>
</dbReference>
<dbReference type="GO" id="GO:0003676">
    <property type="term" value="F:nucleic acid binding"/>
    <property type="evidence" value="ECO:0007669"/>
    <property type="project" value="InterPro"/>
</dbReference>
<evidence type="ECO:0000256" key="8">
    <source>
        <dbReference type="PROSITE-ProRule" id="PRU00047"/>
    </source>
</evidence>